<dbReference type="RefSeq" id="WP_062410394.1">
    <property type="nucleotide sequence ID" value="NZ_CP013652.1"/>
</dbReference>
<dbReference type="GO" id="GO:0047443">
    <property type="term" value="F:4-hydroxy-4-methyl-2-oxoglutarate aldolase activity"/>
    <property type="evidence" value="ECO:0007669"/>
    <property type="project" value="UniProtKB-EC"/>
</dbReference>
<reference evidence="15" key="1">
    <citation type="submission" date="2015-12" db="EMBL/GenBank/DDBJ databases">
        <title>Complete genome sequences of two moderately thermophilic Paenibacillus species.</title>
        <authorList>
            <person name="Butler R.III."/>
            <person name="Wang J."/>
            <person name="Stark B.C."/>
            <person name="Pombert J.-F."/>
        </authorList>
    </citation>
    <scope>NUCLEOTIDE SEQUENCE [LARGE SCALE GENOMIC DNA]</scope>
    <source>
        <strain evidence="15">32O-Y</strain>
    </source>
</reference>
<dbReference type="STRING" id="162209.IJ22_46390"/>
<evidence type="ECO:0000256" key="11">
    <source>
        <dbReference type="ARBA" id="ARBA00032305"/>
    </source>
</evidence>
<feature type="binding site" evidence="13">
    <location>
        <begin position="99"/>
        <end position="102"/>
    </location>
    <ligand>
        <name>substrate</name>
    </ligand>
</feature>
<keyword evidence="13" id="KW-0460">Magnesium</keyword>
<comment type="similarity">
    <text evidence="3">Belongs to the class II aldolase/RraA-like family.</text>
</comment>
<accession>A0A0U2UF47</accession>
<evidence type="ECO:0000256" key="2">
    <source>
        <dbReference type="ARBA" id="ARBA00001968"/>
    </source>
</evidence>
<proteinExistence type="inferred from homology"/>
<dbReference type="PANTHER" id="PTHR33254:SF4">
    <property type="entry name" value="4-HYDROXY-4-METHYL-2-OXOGLUTARATE ALDOLASE 3-RELATED"/>
    <property type="match status" value="1"/>
</dbReference>
<dbReference type="GO" id="GO:0032259">
    <property type="term" value="P:methylation"/>
    <property type="evidence" value="ECO:0007669"/>
    <property type="project" value="UniProtKB-KW"/>
</dbReference>
<evidence type="ECO:0000313" key="15">
    <source>
        <dbReference type="Proteomes" id="UP000061660"/>
    </source>
</evidence>
<keyword evidence="13" id="KW-0479">Metal-binding</keyword>
<dbReference type="EC" id="4.1.3.17" evidence="5"/>
<evidence type="ECO:0000256" key="8">
    <source>
        <dbReference type="ARBA" id="ARBA00025046"/>
    </source>
</evidence>
<dbReference type="Proteomes" id="UP000061660">
    <property type="component" value="Chromosome"/>
</dbReference>
<evidence type="ECO:0000256" key="13">
    <source>
        <dbReference type="PIRSR" id="PIRSR605493-1"/>
    </source>
</evidence>
<evidence type="ECO:0000256" key="3">
    <source>
        <dbReference type="ARBA" id="ARBA00008621"/>
    </source>
</evidence>
<dbReference type="OrthoDB" id="9784786at2"/>
<reference evidence="14 15" key="2">
    <citation type="journal article" date="2016" name="Genome Announc.">
        <title>Complete Genome Sequences of Two Interactive Moderate Thermophiles, Paenibacillus napthalenovorans 32O-Y and Paenibacillus sp. 32O-W.</title>
        <authorList>
            <person name="Butler R.R.III."/>
            <person name="Wang J."/>
            <person name="Stark B.C."/>
            <person name="Pombert J.F."/>
        </authorList>
    </citation>
    <scope>NUCLEOTIDE SEQUENCE [LARGE SCALE GENOMIC DNA]</scope>
    <source>
        <strain evidence="14 15">32O-Y</strain>
    </source>
</reference>
<comment type="cofactor">
    <cofactor evidence="2">
        <name>a divalent metal cation</name>
        <dbReference type="ChEBI" id="CHEBI:60240"/>
    </cofactor>
</comment>
<evidence type="ECO:0000256" key="1">
    <source>
        <dbReference type="ARBA" id="ARBA00001342"/>
    </source>
</evidence>
<evidence type="ECO:0000256" key="12">
    <source>
        <dbReference type="ARBA" id="ARBA00047973"/>
    </source>
</evidence>
<dbReference type="EMBL" id="CP013652">
    <property type="protein sequence ID" value="ALS24905.1"/>
    <property type="molecule type" value="Genomic_DNA"/>
</dbReference>
<dbReference type="KEGG" id="pnp:IJ22_46390"/>
<comment type="catalytic activity">
    <reaction evidence="12">
        <text>oxaloacetate + H(+) = pyruvate + CO2</text>
        <dbReference type="Rhea" id="RHEA:15641"/>
        <dbReference type="ChEBI" id="CHEBI:15361"/>
        <dbReference type="ChEBI" id="CHEBI:15378"/>
        <dbReference type="ChEBI" id="CHEBI:16452"/>
        <dbReference type="ChEBI" id="CHEBI:16526"/>
        <dbReference type="EC" id="4.1.1.112"/>
    </reaction>
</comment>
<dbReference type="InterPro" id="IPR036704">
    <property type="entry name" value="RraA/RraA-like_sf"/>
</dbReference>
<sequence length="225" mass="24364">MKKIINPRPQIDEAKIKPFRDMADVLSLSCVVGDAMQRNQVMRHDMKPKAANKKIIGPAITVKLTAGDIVDCLEVFEVVKPGDVIVIDAFGETETSIWGGLMSGLARNAGVAGAVIDGSCRDTDESRMLDFPITAKVSSPRAAHTAYSGRKEPIEINVPISCGGVIVHPGDLIVADEIGVAVVPYDRLEEVYALAREQADKEIATREEILKGATVEELLRKFGRI</sequence>
<dbReference type="AlphaFoldDB" id="A0A0U2UF47"/>
<dbReference type="Pfam" id="PF03737">
    <property type="entry name" value="RraA-like"/>
    <property type="match status" value="1"/>
</dbReference>
<gene>
    <name evidence="14" type="ORF">IJ22_46390</name>
</gene>
<evidence type="ECO:0000256" key="7">
    <source>
        <dbReference type="ARBA" id="ARBA00016549"/>
    </source>
</evidence>
<evidence type="ECO:0000256" key="5">
    <source>
        <dbReference type="ARBA" id="ARBA00012213"/>
    </source>
</evidence>
<name>A0A0U2UF47_9BACL</name>
<comment type="cofactor">
    <cofactor evidence="13">
        <name>Mg(2+)</name>
        <dbReference type="ChEBI" id="CHEBI:18420"/>
    </cofactor>
</comment>
<keyword evidence="14" id="KW-0489">Methyltransferase</keyword>
<protein>
    <recommendedName>
        <fullName evidence="7">Putative 4-hydroxy-4-methyl-2-oxoglutarate aldolase</fullName>
        <ecNumber evidence="6">4.1.1.112</ecNumber>
        <ecNumber evidence="5">4.1.3.17</ecNumber>
    </recommendedName>
    <alternativeName>
        <fullName evidence="11">Oxaloacetate decarboxylase</fullName>
    </alternativeName>
    <alternativeName>
        <fullName evidence="9">Regulator of ribonuclease activity homolog</fullName>
    </alternativeName>
    <alternativeName>
        <fullName evidence="10">RraA-like protein</fullName>
    </alternativeName>
</protein>
<comment type="function">
    <text evidence="8">Catalyzes the aldol cleavage of 4-hydroxy-4-methyl-2-oxoglutarate (HMG) into 2 molecules of pyruvate. Also contains a secondary oxaloacetate (OAA) decarboxylase activity due to the common pyruvate enolate transition state formed following C-C bond cleavage in the retro-aldol and decarboxylation reactions.</text>
</comment>
<dbReference type="InterPro" id="IPR005493">
    <property type="entry name" value="RraA/RraA-like"/>
</dbReference>
<feature type="binding site" evidence="13">
    <location>
        <position position="121"/>
    </location>
    <ligand>
        <name>substrate</name>
    </ligand>
</feature>
<dbReference type="PANTHER" id="PTHR33254">
    <property type="entry name" value="4-HYDROXY-4-METHYL-2-OXOGLUTARATE ALDOLASE 3-RELATED"/>
    <property type="match status" value="1"/>
</dbReference>
<dbReference type="Gene3D" id="3.50.30.40">
    <property type="entry name" value="Ribonuclease E inhibitor RraA/RraA-like"/>
    <property type="match status" value="1"/>
</dbReference>
<evidence type="ECO:0000256" key="4">
    <source>
        <dbReference type="ARBA" id="ARBA00011233"/>
    </source>
</evidence>
<keyword evidence="14" id="KW-0808">Transferase</keyword>
<comment type="subunit">
    <text evidence="4">Homotrimer.</text>
</comment>
<dbReference type="CDD" id="cd16841">
    <property type="entry name" value="RraA_family"/>
    <property type="match status" value="1"/>
</dbReference>
<evidence type="ECO:0000256" key="9">
    <source>
        <dbReference type="ARBA" id="ARBA00029596"/>
    </source>
</evidence>
<dbReference type="GO" id="GO:0008948">
    <property type="term" value="F:oxaloacetate decarboxylase activity"/>
    <property type="evidence" value="ECO:0007669"/>
    <property type="project" value="UniProtKB-EC"/>
</dbReference>
<evidence type="ECO:0000256" key="6">
    <source>
        <dbReference type="ARBA" id="ARBA00012947"/>
    </source>
</evidence>
<evidence type="ECO:0000256" key="10">
    <source>
        <dbReference type="ARBA" id="ARBA00030169"/>
    </source>
</evidence>
<dbReference type="EC" id="4.1.1.112" evidence="6"/>
<dbReference type="PATRIC" id="fig|162209.4.peg.4879"/>
<dbReference type="GO" id="GO:0046872">
    <property type="term" value="F:metal ion binding"/>
    <property type="evidence" value="ECO:0007669"/>
    <property type="project" value="UniProtKB-KW"/>
</dbReference>
<dbReference type="GO" id="GO:0008168">
    <property type="term" value="F:methyltransferase activity"/>
    <property type="evidence" value="ECO:0007669"/>
    <property type="project" value="UniProtKB-KW"/>
</dbReference>
<keyword evidence="15" id="KW-1185">Reference proteome</keyword>
<feature type="binding site" evidence="13">
    <location>
        <position position="122"/>
    </location>
    <ligand>
        <name>Mg(2+)</name>
        <dbReference type="ChEBI" id="CHEBI:18420"/>
    </ligand>
</feature>
<comment type="catalytic activity">
    <reaction evidence="1">
        <text>4-hydroxy-4-methyl-2-oxoglutarate = 2 pyruvate</text>
        <dbReference type="Rhea" id="RHEA:22748"/>
        <dbReference type="ChEBI" id="CHEBI:15361"/>
        <dbReference type="ChEBI" id="CHEBI:58276"/>
        <dbReference type="EC" id="4.1.3.17"/>
    </reaction>
</comment>
<dbReference type="SUPFAM" id="SSF89562">
    <property type="entry name" value="RraA-like"/>
    <property type="match status" value="1"/>
</dbReference>
<evidence type="ECO:0000313" key="14">
    <source>
        <dbReference type="EMBL" id="ALS24905.1"/>
    </source>
</evidence>
<organism evidence="14 15">
    <name type="scientific">Paenibacillus naphthalenovorans</name>
    <dbReference type="NCBI Taxonomy" id="162209"/>
    <lineage>
        <taxon>Bacteria</taxon>
        <taxon>Bacillati</taxon>
        <taxon>Bacillota</taxon>
        <taxon>Bacilli</taxon>
        <taxon>Bacillales</taxon>
        <taxon>Paenibacillaceae</taxon>
        <taxon>Paenibacillus</taxon>
    </lineage>
</organism>